<dbReference type="Pfam" id="PF23023">
    <property type="entry name" value="Anti-Pycsar_Apyc1"/>
    <property type="match status" value="1"/>
</dbReference>
<dbReference type="Proteomes" id="UP000505390">
    <property type="component" value="Unassembled WGS sequence"/>
</dbReference>
<proteinExistence type="predicted"/>
<dbReference type="EMBL" id="CACTWD010000024">
    <property type="protein sequence ID" value="CAA4706625.1"/>
    <property type="molecule type" value="Genomic_DNA"/>
</dbReference>
<evidence type="ECO:0000313" key="17">
    <source>
        <dbReference type="Proteomes" id="UP000443708"/>
    </source>
</evidence>
<dbReference type="EMBL" id="CAIIGD010000018">
    <property type="protein sequence ID" value="CAC8239234.1"/>
    <property type="molecule type" value="Genomic_DNA"/>
</dbReference>
<reference evidence="14 15" key="2">
    <citation type="submission" date="2019-12" db="EMBL/GenBank/DDBJ databases">
        <authorList>
            <consortium name="Pathogen Informatics"/>
        </authorList>
    </citation>
    <scope>NUCLEOTIDE SEQUENCE [LARGE SCALE GENOMIC DNA]</scope>
    <source>
        <strain evidence="11 21">MOS105</strain>
        <strain evidence="5 17">S040_N01_C01</strain>
        <strain evidence="4 15">S087_N01_C01</strain>
        <strain evidence="10 20">SG160</strain>
        <strain evidence="8 19">T012_N10_C04</strain>
        <strain evidence="6 14">T012_N16_C08</strain>
        <strain evidence="7 16">T065_N03_C06</strain>
        <strain evidence="9 18">T197_A02_C01</strain>
    </source>
</reference>
<gene>
    <name evidence="12" type="ORF">EIG94_01730</name>
    <name evidence="4" type="ORF">SAMEA1029512_02713</name>
    <name evidence="5" type="ORF">SAMEA1029528_02814</name>
    <name evidence="6" type="ORF">SAMEA2078260_02692</name>
    <name evidence="8" type="ORF">SAMEA2078588_02702</name>
    <name evidence="9" type="ORF">SAMEA2080344_02642</name>
    <name evidence="7" type="ORF">SAMEA2081063_02687</name>
    <name evidence="10" type="ORF">SAMEA4008575_02769</name>
    <name evidence="11" type="ORF">SAMEA70146418_02867</name>
</gene>
<evidence type="ECO:0000313" key="16">
    <source>
        <dbReference type="Proteomes" id="UP000443506"/>
    </source>
</evidence>
<dbReference type="InterPro" id="IPR001279">
    <property type="entry name" value="Metallo-B-lactamas"/>
</dbReference>
<dbReference type="EMBL" id="CACTQT010000023">
    <property type="protein sequence ID" value="CAA4399763.1"/>
    <property type="molecule type" value="Genomic_DNA"/>
</dbReference>
<evidence type="ECO:0000313" key="14">
    <source>
        <dbReference type="Proteomes" id="UP000442696"/>
    </source>
</evidence>
<evidence type="ECO:0000313" key="8">
    <source>
        <dbReference type="EMBL" id="CAA6129593.1"/>
    </source>
</evidence>
<evidence type="ECO:0000313" key="5">
    <source>
        <dbReference type="EMBL" id="CAA4170793.1"/>
    </source>
</evidence>
<feature type="domain" description="Metallo-beta-lactamase" evidence="3">
    <location>
        <begin position="21"/>
        <end position="220"/>
    </location>
</feature>
<dbReference type="SUPFAM" id="SSF56281">
    <property type="entry name" value="Metallo-hydrolase/oxidoreductase"/>
    <property type="match status" value="1"/>
</dbReference>
<dbReference type="Gene3D" id="3.60.15.10">
    <property type="entry name" value="Ribonuclease Z/Hydroxyacylglutathione hydrolase-like"/>
    <property type="match status" value="1"/>
</dbReference>
<evidence type="ECO:0000313" key="7">
    <source>
        <dbReference type="EMBL" id="CAA4706625.1"/>
    </source>
</evidence>
<dbReference type="EMBL" id="CACURZ010000022">
    <property type="protein sequence ID" value="CAA6390648.1"/>
    <property type="molecule type" value="Genomic_DNA"/>
</dbReference>
<dbReference type="EMBL" id="CACUNS010000024">
    <property type="protein sequence ID" value="CAA6129593.1"/>
    <property type="molecule type" value="Genomic_DNA"/>
</dbReference>
<sequence>MEDFKLEMLGFGSAFNSVEYGNTSGYFESDDSIYIIDCGSTVFNEILRRKLDLSKTINLIITHTHTDHIGSVGTFVEYSYFALGNKLDIFCAKEIESSLITILLASGVTNEMFNIHSHHNNTLDIDEIINITFYEVNHVDTLKAFAVVLEETENDRQLIYSGDINNYDDLKEMFISMIYKNVSSIYLDFSLNNSPVHENSLENLEQIVELFENSNIYLMHLDNTIEEYEWNLRKHYSDKKVKVAK</sequence>
<dbReference type="InterPro" id="IPR036866">
    <property type="entry name" value="RibonucZ/Hydroxyglut_hydro"/>
</dbReference>
<evidence type="ECO:0000313" key="6">
    <source>
        <dbReference type="EMBL" id="CAA4399763.1"/>
    </source>
</evidence>
<comment type="caution">
    <text evidence="9">The sequence shown here is derived from an EMBL/GenBank/DDBJ whole genome shotgun (WGS) entry which is preliminary data.</text>
</comment>
<keyword evidence="1" id="KW-0378">Hydrolase</keyword>
<evidence type="ECO:0000256" key="2">
    <source>
        <dbReference type="ARBA" id="ARBA00022833"/>
    </source>
</evidence>
<dbReference type="Proteomes" id="UP000442782">
    <property type="component" value="Unassembled WGS sequence"/>
</dbReference>
<keyword evidence="2" id="KW-0862">Zinc</keyword>
<dbReference type="GO" id="GO:0042781">
    <property type="term" value="F:3'-tRNA processing endoribonuclease activity"/>
    <property type="evidence" value="ECO:0007669"/>
    <property type="project" value="TreeGrafter"/>
</dbReference>
<evidence type="ECO:0000313" key="20">
    <source>
        <dbReference type="Proteomes" id="UP000505390"/>
    </source>
</evidence>
<protein>
    <submittedName>
        <fullName evidence="9">Phage metallo-beta-lactamase superfamily protein</fullName>
    </submittedName>
    <submittedName>
        <fullName evidence="12">Ribonuclease Z</fullName>
    </submittedName>
</protein>
<evidence type="ECO:0000313" key="9">
    <source>
        <dbReference type="EMBL" id="CAA6390648.1"/>
    </source>
</evidence>
<reference evidence="12 13" key="1">
    <citation type="submission" date="2018-11" db="EMBL/GenBank/DDBJ databases">
        <title>Genomic profiling of Staphylococcus species from a Poultry farm system in KwaZulu-Natal, South Africa.</title>
        <authorList>
            <person name="Amoako D.G."/>
            <person name="Somboro A.M."/>
            <person name="Abia A.L.K."/>
            <person name="Bester L.A."/>
            <person name="Essack S.Y."/>
        </authorList>
    </citation>
    <scope>NUCLEOTIDE SEQUENCE [LARGE SCALE GENOMIC DNA]</scope>
    <source>
        <strain evidence="12 13">SA9</strain>
    </source>
</reference>
<evidence type="ECO:0000313" key="19">
    <source>
        <dbReference type="Proteomes" id="UP000459702"/>
    </source>
</evidence>
<dbReference type="Proteomes" id="UP000459702">
    <property type="component" value="Unassembled WGS sequence"/>
</dbReference>
<dbReference type="EMBL" id="RQTC01000017">
    <property type="protein sequence ID" value="RZH95681.1"/>
    <property type="molecule type" value="Genomic_DNA"/>
</dbReference>
<evidence type="ECO:0000313" key="18">
    <source>
        <dbReference type="Proteomes" id="UP000459586"/>
    </source>
</evidence>
<dbReference type="EMBL" id="CAIGXB010000017">
    <property type="protein sequence ID" value="CAC5811268.1"/>
    <property type="molecule type" value="Genomic_DNA"/>
</dbReference>
<keyword evidence="1" id="KW-0540">Nuclease</keyword>
<dbReference type="EMBL" id="CACTPI010000025">
    <property type="protein sequence ID" value="CAA4170793.1"/>
    <property type="molecule type" value="Genomic_DNA"/>
</dbReference>
<evidence type="ECO:0000313" key="11">
    <source>
        <dbReference type="EMBL" id="CAC8239234.1"/>
    </source>
</evidence>
<evidence type="ECO:0000313" key="21">
    <source>
        <dbReference type="Proteomes" id="UP000507112"/>
    </source>
</evidence>
<dbReference type="RefSeq" id="WP_000389289.1">
    <property type="nucleotide sequence ID" value="NZ_AP025249.1"/>
</dbReference>
<evidence type="ECO:0000313" key="15">
    <source>
        <dbReference type="Proteomes" id="UP000442782"/>
    </source>
</evidence>
<dbReference type="Proteomes" id="UP000442696">
    <property type="component" value="Unassembled WGS sequence"/>
</dbReference>
<accession>A0A113KJ79</accession>
<dbReference type="Proteomes" id="UP000459586">
    <property type="component" value="Unassembled WGS sequence"/>
</dbReference>
<dbReference type="EMBL" id="CACTOE010000030">
    <property type="protein sequence ID" value="CAA4167178.1"/>
    <property type="molecule type" value="Genomic_DNA"/>
</dbReference>
<keyword evidence="1" id="KW-0255">Endonuclease</keyword>
<evidence type="ECO:0000256" key="1">
    <source>
        <dbReference type="ARBA" id="ARBA00022759"/>
    </source>
</evidence>
<dbReference type="SMART" id="SM00849">
    <property type="entry name" value="Lactamase_B"/>
    <property type="match status" value="1"/>
</dbReference>
<evidence type="ECO:0000313" key="13">
    <source>
        <dbReference type="Proteomes" id="UP000293434"/>
    </source>
</evidence>
<evidence type="ECO:0000259" key="3">
    <source>
        <dbReference type="SMART" id="SM00849"/>
    </source>
</evidence>
<evidence type="ECO:0000313" key="10">
    <source>
        <dbReference type="EMBL" id="CAC5811268.1"/>
    </source>
</evidence>
<evidence type="ECO:0000313" key="4">
    <source>
        <dbReference type="EMBL" id="CAA4167178.1"/>
    </source>
</evidence>
<dbReference type="Proteomes" id="UP000293434">
    <property type="component" value="Unassembled WGS sequence"/>
</dbReference>
<dbReference type="Proteomes" id="UP000443506">
    <property type="component" value="Unassembled WGS sequence"/>
</dbReference>
<dbReference type="Proteomes" id="UP000443708">
    <property type="component" value="Unassembled WGS sequence"/>
</dbReference>
<dbReference type="AlphaFoldDB" id="A0A113KJ79"/>
<organism evidence="9 18">
    <name type="scientific">Staphylococcus aureus</name>
    <dbReference type="NCBI Taxonomy" id="1280"/>
    <lineage>
        <taxon>Bacteria</taxon>
        <taxon>Bacillati</taxon>
        <taxon>Bacillota</taxon>
        <taxon>Bacilli</taxon>
        <taxon>Bacillales</taxon>
        <taxon>Staphylococcaceae</taxon>
        <taxon>Staphylococcus</taxon>
    </lineage>
</organism>
<dbReference type="PANTHER" id="PTHR46018:SF2">
    <property type="entry name" value="ZINC PHOSPHODIESTERASE ELAC PROTEIN 1"/>
    <property type="match status" value="1"/>
</dbReference>
<dbReference type="PANTHER" id="PTHR46018">
    <property type="entry name" value="ZINC PHOSPHODIESTERASE ELAC PROTEIN 1"/>
    <property type="match status" value="1"/>
</dbReference>
<dbReference type="Proteomes" id="UP000507112">
    <property type="component" value="Unassembled WGS sequence"/>
</dbReference>
<evidence type="ECO:0000313" key="12">
    <source>
        <dbReference type="EMBL" id="RZH95681.1"/>
    </source>
</evidence>
<name>A0A113KJ79_STAAU</name>